<gene>
    <name evidence="2" type="ORF">BCHO_0102</name>
</gene>
<evidence type="ECO:0000313" key="2">
    <source>
        <dbReference type="EMBL" id="KFI58022.1"/>
    </source>
</evidence>
<protein>
    <submittedName>
        <fullName evidence="2">Uncharacterized protein</fullName>
    </submittedName>
</protein>
<accession>A0A087AGX2</accession>
<dbReference type="AlphaFoldDB" id="A0A087AGX2"/>
<feature type="transmembrane region" description="Helical" evidence="1">
    <location>
        <begin position="21"/>
        <end position="39"/>
    </location>
</feature>
<evidence type="ECO:0000313" key="3">
    <source>
        <dbReference type="Proteomes" id="UP000028995"/>
    </source>
</evidence>
<dbReference type="eggNOG" id="ENOG5032EN8">
    <property type="taxonomic scope" value="Bacteria"/>
</dbReference>
<organism evidence="2 3">
    <name type="scientific">Bifidobacterium choerinum</name>
    <dbReference type="NCBI Taxonomy" id="35760"/>
    <lineage>
        <taxon>Bacteria</taxon>
        <taxon>Bacillati</taxon>
        <taxon>Actinomycetota</taxon>
        <taxon>Actinomycetes</taxon>
        <taxon>Bifidobacteriales</taxon>
        <taxon>Bifidobacteriaceae</taxon>
        <taxon>Bifidobacterium</taxon>
    </lineage>
</organism>
<evidence type="ECO:0000256" key="1">
    <source>
        <dbReference type="SAM" id="Phobius"/>
    </source>
</evidence>
<dbReference type="Proteomes" id="UP000028995">
    <property type="component" value="Unassembled WGS sequence"/>
</dbReference>
<name>A0A087AGX2_9BIFI</name>
<reference evidence="2 3" key="1">
    <citation type="submission" date="2014-03" db="EMBL/GenBank/DDBJ databases">
        <title>Genomics of Bifidobacteria.</title>
        <authorList>
            <person name="Ventura M."/>
            <person name="Milani C."/>
            <person name="Lugli G.A."/>
        </authorList>
    </citation>
    <scope>NUCLEOTIDE SEQUENCE [LARGE SCALE GENOMIC DNA]</scope>
    <source>
        <strain evidence="2 3">LMG 10510</strain>
    </source>
</reference>
<dbReference type="EMBL" id="JGYU01000002">
    <property type="protein sequence ID" value="KFI58022.1"/>
    <property type="molecule type" value="Genomic_DNA"/>
</dbReference>
<dbReference type="RefSeq" id="WP_024540352.1">
    <property type="nucleotide sequence ID" value="NZ_JGYU01000002.1"/>
</dbReference>
<keyword evidence="1" id="KW-1133">Transmembrane helix</keyword>
<keyword evidence="1" id="KW-0472">Membrane</keyword>
<sequence>MRRLHLSQHRWRQIRTYIYRFVAIYIAALAVFYILLSHAQSTYASYEIYWEEAAGIATDVADSKPLQRAIDVIGTRPSPEGCADKPSTKNVTPWAVLDTWMQLRKSTNTMKQCAINQLEWAHVVIDTESRMTSHIMTETNGM</sequence>
<keyword evidence="1" id="KW-0812">Transmembrane</keyword>
<proteinExistence type="predicted"/>
<keyword evidence="3" id="KW-1185">Reference proteome</keyword>
<comment type="caution">
    <text evidence="2">The sequence shown here is derived from an EMBL/GenBank/DDBJ whole genome shotgun (WGS) entry which is preliminary data.</text>
</comment>